<feature type="transmembrane region" description="Helical" evidence="8">
    <location>
        <begin position="659"/>
        <end position="677"/>
    </location>
</feature>
<keyword evidence="6 8" id="KW-0472">Membrane</keyword>
<accession>A0AAJ0GEC6</accession>
<feature type="transmembrane region" description="Helical" evidence="8">
    <location>
        <begin position="585"/>
        <end position="603"/>
    </location>
</feature>
<dbReference type="GO" id="GO:0016740">
    <property type="term" value="F:transferase activity"/>
    <property type="evidence" value="ECO:0007669"/>
    <property type="project" value="UniProtKB-KW"/>
</dbReference>
<protein>
    <recommendedName>
        <fullName evidence="9">Cas1p 10 TM acyl transferase domain-containing protein</fullName>
    </recommendedName>
</protein>
<evidence type="ECO:0000313" key="11">
    <source>
        <dbReference type="Proteomes" id="UP001271007"/>
    </source>
</evidence>
<comment type="caution">
    <text evidence="10">The sequence shown here is derived from an EMBL/GenBank/DDBJ whole genome shotgun (WGS) entry which is preliminary data.</text>
</comment>
<evidence type="ECO:0000256" key="8">
    <source>
        <dbReference type="SAM" id="Phobius"/>
    </source>
</evidence>
<dbReference type="Proteomes" id="UP001271007">
    <property type="component" value="Unassembled WGS sequence"/>
</dbReference>
<organism evidence="10 11">
    <name type="scientific">Extremus antarcticus</name>
    <dbReference type="NCBI Taxonomy" id="702011"/>
    <lineage>
        <taxon>Eukaryota</taxon>
        <taxon>Fungi</taxon>
        <taxon>Dikarya</taxon>
        <taxon>Ascomycota</taxon>
        <taxon>Pezizomycotina</taxon>
        <taxon>Dothideomycetes</taxon>
        <taxon>Dothideomycetidae</taxon>
        <taxon>Mycosphaerellales</taxon>
        <taxon>Extremaceae</taxon>
        <taxon>Extremus</taxon>
    </lineage>
</organism>
<gene>
    <name evidence="10" type="ORF">LTR09_003128</name>
</gene>
<evidence type="ECO:0000256" key="2">
    <source>
        <dbReference type="ARBA" id="ARBA00010666"/>
    </source>
</evidence>
<comment type="subcellular location">
    <subcellularLocation>
        <location evidence="1">Membrane</location>
        <topology evidence="1">Multi-pass membrane protein</topology>
    </subcellularLocation>
</comment>
<keyword evidence="5 8" id="KW-1133">Transmembrane helix</keyword>
<evidence type="ECO:0000256" key="4">
    <source>
        <dbReference type="ARBA" id="ARBA00022692"/>
    </source>
</evidence>
<dbReference type="PANTHER" id="PTHR13533:SF1">
    <property type="entry name" value="N-ACETYLNEURAMINATE 9-O-ACETYLTRANSFERASE"/>
    <property type="match status" value="1"/>
</dbReference>
<dbReference type="EMBL" id="JAWDJX010000007">
    <property type="protein sequence ID" value="KAK3055894.1"/>
    <property type="molecule type" value="Genomic_DNA"/>
</dbReference>
<evidence type="ECO:0000256" key="7">
    <source>
        <dbReference type="ARBA" id="ARBA00023180"/>
    </source>
</evidence>
<feature type="domain" description="Cas1p 10 TM acyl transferase" evidence="9">
    <location>
        <begin position="342"/>
        <end position="770"/>
    </location>
</feature>
<comment type="similarity">
    <text evidence="2">Belongs to the PC-esterase family. CASD1 subfamily.</text>
</comment>
<keyword evidence="3" id="KW-0808">Transferase</keyword>
<dbReference type="InterPro" id="IPR012419">
    <property type="entry name" value="Cas1_AcylTrans_dom"/>
</dbReference>
<feature type="transmembrane region" description="Helical" evidence="8">
    <location>
        <begin position="451"/>
        <end position="470"/>
    </location>
</feature>
<evidence type="ECO:0000256" key="1">
    <source>
        <dbReference type="ARBA" id="ARBA00004141"/>
    </source>
</evidence>
<name>A0AAJ0GEC6_9PEZI</name>
<evidence type="ECO:0000256" key="6">
    <source>
        <dbReference type="ARBA" id="ARBA00023136"/>
    </source>
</evidence>
<keyword evidence="4 8" id="KW-0812">Transmembrane</keyword>
<proteinExistence type="inferred from homology"/>
<dbReference type="GO" id="GO:0005975">
    <property type="term" value="P:carbohydrate metabolic process"/>
    <property type="evidence" value="ECO:0007669"/>
    <property type="project" value="UniProtKB-ARBA"/>
</dbReference>
<keyword evidence="7" id="KW-0325">Glycoprotein</keyword>
<evidence type="ECO:0000259" key="9">
    <source>
        <dbReference type="Pfam" id="PF07779"/>
    </source>
</evidence>
<feature type="transmembrane region" description="Helical" evidence="8">
    <location>
        <begin position="20"/>
        <end position="41"/>
    </location>
</feature>
<sequence>MTKSTNTLNWRKGFSRLPSVRLLAFFYVTGLILLILCRRFIIDTGDPYKCEALRSKGLWYDGGTWLTPGCVTERYGTRSTQDCLIDKRVVFAGDSQLEPLYWAVAQKLDHDVKPKPAAGGNLQFSSNRVDLEYIWDPFLNGSDLLRNVEAQGTLDGPALLIVSTGRDNDISMTVAQFAASIDDLLMIAQPSGAGHQLNPPSQVASEGSGDLLLITPVRETYGELRDDSRTRFSEMNAHLEDHVDELGSLTLWSFAEMVKGRRDDRHDNGWSTSWELSHQMADVVLSLRCNAGASRTRSFPNIRTCCGTWARNWTQVGFLVTAMAALPALVLADYLRPSLSASTRSIFRSGSAFSLAISLQYAADRTHVFEHVQRLPLQMSNLESMLVATLLVGLVSIRRCTLPKTSILTSKRTNSPFLPRDQTDEMKGWMQLLIVIYHYNMAWTADRYWEVIRLAVAAYLFLTGFGHTVYFLQKKDYSLRRVVAMLIRTNLLPCTLAYVMRTRWLLYYYMPLSTFWFLVVYATMAIGADKNKYKPFLVGKILLSAALVHTFINTRDLPETVVRFFTISCNMSFDAREFFHHRVKIDQYIVYVGMLVAIFYLWAKEALSDETTGSRLKKAFRRHFFWLSIMAAVVAAVGFAGFWYYVWGHIKSQSEWTDLQPYITAIPILTFLILRNAHPLLRNFHSAAFAWLGRYSGEMYVMQDHLFLAGDQEAVLRTGLFNGDETVGNDRWRDLVLIVPLYLITCTVIGETTAAITTWFVAENEAAETKESSAVEEVPEVEMSLLSDGDGERNDRGGARYMMRRMRWSPTVRWPSLWPRTVRNRTIVVLAAMWLLNVTYT</sequence>
<keyword evidence="11" id="KW-1185">Reference proteome</keyword>
<dbReference type="AlphaFoldDB" id="A0AAJ0GEC6"/>
<dbReference type="GO" id="GO:0005794">
    <property type="term" value="C:Golgi apparatus"/>
    <property type="evidence" value="ECO:0007669"/>
    <property type="project" value="UniProtKB-ARBA"/>
</dbReference>
<evidence type="ECO:0000256" key="3">
    <source>
        <dbReference type="ARBA" id="ARBA00022679"/>
    </source>
</evidence>
<dbReference type="Pfam" id="PF07779">
    <property type="entry name" value="Cas1_AcylT"/>
    <property type="match status" value="1"/>
</dbReference>
<feature type="transmembrane region" description="Helical" evidence="8">
    <location>
        <begin position="624"/>
        <end position="647"/>
    </location>
</feature>
<evidence type="ECO:0000256" key="5">
    <source>
        <dbReference type="ARBA" id="ARBA00022989"/>
    </source>
</evidence>
<dbReference type="GO" id="GO:0016020">
    <property type="term" value="C:membrane"/>
    <property type="evidence" value="ECO:0007669"/>
    <property type="project" value="UniProtKB-SubCell"/>
</dbReference>
<reference evidence="10" key="1">
    <citation type="submission" date="2023-04" db="EMBL/GenBank/DDBJ databases">
        <title>Black Yeasts Isolated from many extreme environments.</title>
        <authorList>
            <person name="Coleine C."/>
            <person name="Stajich J.E."/>
            <person name="Selbmann L."/>
        </authorList>
    </citation>
    <scope>NUCLEOTIDE SEQUENCE</scope>
    <source>
        <strain evidence="10">CCFEE 5312</strain>
    </source>
</reference>
<evidence type="ECO:0000313" key="10">
    <source>
        <dbReference type="EMBL" id="KAK3055894.1"/>
    </source>
</evidence>
<dbReference type="PANTHER" id="PTHR13533">
    <property type="entry name" value="N-ACETYLNEURAMINATE 9-O-ACETYLTRANSFERASE"/>
    <property type="match status" value="1"/>
</dbReference>
<feature type="transmembrane region" description="Helical" evidence="8">
    <location>
        <begin position="506"/>
        <end position="528"/>
    </location>
</feature>